<comment type="caution">
    <text evidence="3">The sequence shown here is derived from an EMBL/GenBank/DDBJ whole genome shotgun (WGS) entry which is preliminary data.</text>
</comment>
<evidence type="ECO:0000313" key="3">
    <source>
        <dbReference type="EMBL" id="NYD31345.1"/>
    </source>
</evidence>
<evidence type="ECO:0000256" key="2">
    <source>
        <dbReference type="SAM" id="SignalP"/>
    </source>
</evidence>
<organism evidence="3 4">
    <name type="scientific">Nocardioides kongjuensis</name>
    <dbReference type="NCBI Taxonomy" id="349522"/>
    <lineage>
        <taxon>Bacteria</taxon>
        <taxon>Bacillati</taxon>
        <taxon>Actinomycetota</taxon>
        <taxon>Actinomycetes</taxon>
        <taxon>Propionibacteriales</taxon>
        <taxon>Nocardioidaceae</taxon>
        <taxon>Nocardioides</taxon>
    </lineage>
</organism>
<accession>A0A852RJT3</accession>
<reference evidence="3 4" key="1">
    <citation type="submission" date="2020-07" db="EMBL/GenBank/DDBJ databases">
        <title>Sequencing the genomes of 1000 actinobacteria strains.</title>
        <authorList>
            <person name="Klenk H.-P."/>
        </authorList>
    </citation>
    <scope>NUCLEOTIDE SEQUENCE [LARGE SCALE GENOMIC DNA]</scope>
    <source>
        <strain evidence="3 4">DSM 19082</strain>
    </source>
</reference>
<evidence type="ECO:0000313" key="4">
    <source>
        <dbReference type="Proteomes" id="UP000582231"/>
    </source>
</evidence>
<keyword evidence="1 2" id="KW-0732">Signal</keyword>
<evidence type="ECO:0008006" key="5">
    <source>
        <dbReference type="Google" id="ProtNLM"/>
    </source>
</evidence>
<dbReference type="EMBL" id="JACCBF010000001">
    <property type="protein sequence ID" value="NYD31345.1"/>
    <property type="molecule type" value="Genomic_DNA"/>
</dbReference>
<dbReference type="AlphaFoldDB" id="A0A852RJT3"/>
<feature type="signal peptide" evidence="2">
    <location>
        <begin position="1"/>
        <end position="23"/>
    </location>
</feature>
<dbReference type="RefSeq" id="WP_179727463.1">
    <property type="nucleotide sequence ID" value="NZ_BAABEF010000001.1"/>
</dbReference>
<name>A0A852RJT3_9ACTN</name>
<gene>
    <name evidence="3" type="ORF">BJ958_002891</name>
</gene>
<dbReference type="Proteomes" id="UP000582231">
    <property type="component" value="Unassembled WGS sequence"/>
</dbReference>
<dbReference type="InterPro" id="IPR037873">
    <property type="entry name" value="BamE-like"/>
</dbReference>
<protein>
    <recommendedName>
        <fullName evidence="5">DUF4333 domain-containing protein</fullName>
    </recommendedName>
</protein>
<keyword evidence="4" id="KW-1185">Reference proteome</keyword>
<evidence type="ECO:0000256" key="1">
    <source>
        <dbReference type="ARBA" id="ARBA00022729"/>
    </source>
</evidence>
<feature type="chain" id="PRO_5038614141" description="DUF4333 domain-containing protein" evidence="2">
    <location>
        <begin position="24"/>
        <end position="193"/>
    </location>
</feature>
<sequence>MHSRTRHLLLALACLALLAPAVAAASAGRVHVPAPKVLDAPTGKKGGLTGSDVACANPGVEPHVRWRVTRVETGRRWVRRYDSVPGRPLLRVPPGTYRSRTTVTCGRSRVVRRHVLVVEQKTPQTTVSRAEFDAVQIGMTRAQMVAVLGLEGSCTTDGDITTCQFDQMALWPWVLITLEDDVVIAKDWNVGHD</sequence>
<dbReference type="Gene3D" id="3.30.1450.10">
    <property type="match status" value="1"/>
</dbReference>
<proteinExistence type="predicted"/>